<reference evidence="2 3" key="1">
    <citation type="submission" date="2018-11" db="EMBL/GenBank/DDBJ databases">
        <authorList>
            <consortium name="Pathogen Informatics"/>
        </authorList>
    </citation>
    <scope>NUCLEOTIDE SEQUENCE [LARGE SCALE GENOMIC DNA]</scope>
</reference>
<keyword evidence="3" id="KW-1185">Reference proteome</keyword>
<feature type="transmembrane region" description="Helical" evidence="1">
    <location>
        <begin position="76"/>
        <end position="100"/>
    </location>
</feature>
<keyword evidence="1" id="KW-0472">Membrane</keyword>
<organism evidence="2 3">
    <name type="scientific">Dibothriocephalus latus</name>
    <name type="common">Fish tapeworm</name>
    <name type="synonym">Diphyllobothrium latum</name>
    <dbReference type="NCBI Taxonomy" id="60516"/>
    <lineage>
        <taxon>Eukaryota</taxon>
        <taxon>Metazoa</taxon>
        <taxon>Spiralia</taxon>
        <taxon>Lophotrochozoa</taxon>
        <taxon>Platyhelminthes</taxon>
        <taxon>Cestoda</taxon>
        <taxon>Eucestoda</taxon>
        <taxon>Diphyllobothriidea</taxon>
        <taxon>Diphyllobothriidae</taxon>
        <taxon>Dibothriocephalus</taxon>
    </lineage>
</organism>
<proteinExistence type="predicted"/>
<dbReference type="EMBL" id="UYRU01046029">
    <property type="protein sequence ID" value="VDN08916.1"/>
    <property type="molecule type" value="Genomic_DNA"/>
</dbReference>
<dbReference type="Proteomes" id="UP000281553">
    <property type="component" value="Unassembled WGS sequence"/>
</dbReference>
<protein>
    <submittedName>
        <fullName evidence="2">Uncharacterized protein</fullName>
    </submittedName>
</protein>
<gene>
    <name evidence="2" type="ORF">DILT_LOCUS4747</name>
</gene>
<dbReference type="Gene3D" id="2.130.10.10">
    <property type="entry name" value="YVTN repeat-like/Quinoprotein amine dehydrogenase"/>
    <property type="match status" value="1"/>
</dbReference>
<evidence type="ECO:0000313" key="3">
    <source>
        <dbReference type="Proteomes" id="UP000281553"/>
    </source>
</evidence>
<evidence type="ECO:0000313" key="2">
    <source>
        <dbReference type="EMBL" id="VDN08916.1"/>
    </source>
</evidence>
<name>A0A3P7NTS9_DIBLA</name>
<dbReference type="InterPro" id="IPR015943">
    <property type="entry name" value="WD40/YVTN_repeat-like_dom_sf"/>
</dbReference>
<accession>A0A3P7NTS9</accession>
<sequence>MPTAHPIFVTSLTFLPPREASLRADEPTYSTGRAAVPHYELVSASADRVLRWHPGPSLRQIAAISNGLSRDGRNSWAPTISFLFLLILLPLLLGLADYLLSKFT</sequence>
<evidence type="ECO:0000256" key="1">
    <source>
        <dbReference type="SAM" id="Phobius"/>
    </source>
</evidence>
<keyword evidence="1" id="KW-1133">Transmembrane helix</keyword>
<dbReference type="AlphaFoldDB" id="A0A3P7NTS9"/>
<keyword evidence="1" id="KW-0812">Transmembrane</keyword>